<feature type="compositionally biased region" description="Polar residues" evidence="1">
    <location>
        <begin position="9"/>
        <end position="19"/>
    </location>
</feature>
<dbReference type="RefSeq" id="WP_271970604.1">
    <property type="nucleotide sequence ID" value="NZ_JAQLUK010000055.1"/>
</dbReference>
<evidence type="ECO:0000256" key="1">
    <source>
        <dbReference type="SAM" id="MobiDB-lite"/>
    </source>
</evidence>
<dbReference type="Proteomes" id="UP001210528">
    <property type="component" value="Unassembled WGS sequence"/>
</dbReference>
<feature type="region of interest" description="Disordered" evidence="1">
    <location>
        <begin position="1"/>
        <end position="23"/>
    </location>
</feature>
<reference evidence="2 3" key="1">
    <citation type="submission" date="2023-01" db="EMBL/GenBank/DDBJ databases">
        <title>Halorubrum ezzemoulense from Santa Pola, Spain.</title>
        <authorList>
            <person name="Feng Y."/>
            <person name="Louyakis A.S."/>
            <person name="Gogarten J.P."/>
        </authorList>
    </citation>
    <scope>NUCLEOTIDE SEQUENCE [LARGE SCALE GENOMIC DNA]</scope>
    <source>
        <strain evidence="2 3">AMM015</strain>
    </source>
</reference>
<sequence>MDTEEPGHQSENSAGQGSTPECAEFRPLESKENREIDIPGDSTSLQEVLNSVPYFLRHTWTINVNEPVDEDIIVPSYIASNTSFDGIANHLRIEGDKEEPVPINSILVGATQGTANPLIRGVQTQNHVPYVDEPFSVVVMGSMETVIDRMTFSSNVYGGIVSYNSNVTIKESDFKQNQLHYGIMVKRGGHAIVRSSVGSLSGFPFILNSGNMVISNSELSGEEGRIQHRGGGIIIDNDEGKTYLPYPVEYYSR</sequence>
<organism evidence="2 3">
    <name type="scientific">Halorubrum ezzemoulense</name>
    <name type="common">Halorubrum chaoviator</name>
    <dbReference type="NCBI Taxonomy" id="337243"/>
    <lineage>
        <taxon>Archaea</taxon>
        <taxon>Methanobacteriati</taxon>
        <taxon>Methanobacteriota</taxon>
        <taxon>Stenosarchaea group</taxon>
        <taxon>Halobacteria</taxon>
        <taxon>Halobacteriales</taxon>
        <taxon>Haloferacaceae</taxon>
        <taxon>Halorubrum</taxon>
    </lineage>
</organism>
<dbReference type="InterPro" id="IPR011050">
    <property type="entry name" value="Pectin_lyase_fold/virulence"/>
</dbReference>
<protein>
    <submittedName>
        <fullName evidence="2">Right-handed parallel beta-helix repeat-containing protein</fullName>
    </submittedName>
</protein>
<dbReference type="SUPFAM" id="SSF51126">
    <property type="entry name" value="Pectin lyase-like"/>
    <property type="match status" value="1"/>
</dbReference>
<name>A0ABT4Z7R1_HALEZ</name>
<comment type="caution">
    <text evidence="2">The sequence shown here is derived from an EMBL/GenBank/DDBJ whole genome shotgun (WGS) entry which is preliminary data.</text>
</comment>
<evidence type="ECO:0000313" key="3">
    <source>
        <dbReference type="Proteomes" id="UP001210528"/>
    </source>
</evidence>
<gene>
    <name evidence="2" type="ORF">PM085_18010</name>
</gene>
<dbReference type="EMBL" id="JAQLUK010000055">
    <property type="protein sequence ID" value="MDB2294120.1"/>
    <property type="molecule type" value="Genomic_DNA"/>
</dbReference>
<evidence type="ECO:0000313" key="2">
    <source>
        <dbReference type="EMBL" id="MDB2294120.1"/>
    </source>
</evidence>
<proteinExistence type="predicted"/>
<accession>A0ABT4Z7R1</accession>
<keyword evidence="3" id="KW-1185">Reference proteome</keyword>